<dbReference type="EMBL" id="LTAN01000009">
    <property type="protein sequence ID" value="OBR03382.1"/>
    <property type="molecule type" value="Genomic_DNA"/>
</dbReference>
<feature type="signal peptide" evidence="2">
    <location>
        <begin position="1"/>
        <end position="20"/>
    </location>
</feature>
<sequence length="173" mass="18773">MHLSLLWLTLGLALIVGANPVNPGSPKSEKPGSSKPVKSGSINEGDSRLRCGVVAFEPNGHVWMVASKKDGYILPKGGFDEDKDKDLEDCVVREAKEEAGVVVDRDSIESLDDVKDGSVHWFKCTALSHGARTDPELAKRKPPKAYSVAKAWKRLKEGYLSRRSGDAICALES</sequence>
<name>A0A1B7XUC6_COLHI</name>
<evidence type="ECO:0000313" key="5">
    <source>
        <dbReference type="Proteomes" id="UP000092177"/>
    </source>
</evidence>
<dbReference type="Pfam" id="PF00293">
    <property type="entry name" value="NUDIX"/>
    <property type="match status" value="1"/>
</dbReference>
<dbReference type="Gene3D" id="3.90.79.10">
    <property type="entry name" value="Nucleoside Triphosphate Pyrophosphohydrolase"/>
    <property type="match status" value="1"/>
</dbReference>
<comment type="caution">
    <text evidence="4">The sequence shown here is derived from an EMBL/GenBank/DDBJ whole genome shotgun (WGS) entry which is preliminary data.</text>
</comment>
<dbReference type="AlphaFoldDB" id="A0A1B7XUC6"/>
<dbReference type="InterPro" id="IPR000086">
    <property type="entry name" value="NUDIX_hydrolase_dom"/>
</dbReference>
<evidence type="ECO:0000256" key="2">
    <source>
        <dbReference type="SAM" id="SignalP"/>
    </source>
</evidence>
<dbReference type="VEuPathDB" id="FungiDB:CH63R_12509"/>
<dbReference type="Proteomes" id="UP000092177">
    <property type="component" value="Chromosome 9"/>
</dbReference>
<dbReference type="KEGG" id="chig:CH63R_12509"/>
<evidence type="ECO:0000256" key="1">
    <source>
        <dbReference type="SAM" id="MobiDB-lite"/>
    </source>
</evidence>
<dbReference type="GeneID" id="28871590"/>
<reference evidence="5" key="1">
    <citation type="journal article" date="2017" name="BMC Genomics">
        <title>Gapless genome assembly of Colletotrichum higginsianum reveals chromosome structure and association of transposable elements with secondary metabolite gene clusters.</title>
        <authorList>
            <person name="Dallery J.-F."/>
            <person name="Lapalu N."/>
            <person name="Zampounis A."/>
            <person name="Pigne S."/>
            <person name="Luyten I."/>
            <person name="Amselem J."/>
            <person name="Wittenberg A.H.J."/>
            <person name="Zhou S."/>
            <person name="de Queiroz M.V."/>
            <person name="Robin G.P."/>
            <person name="Auger A."/>
            <person name="Hainaut M."/>
            <person name="Henrissat B."/>
            <person name="Kim K.-T."/>
            <person name="Lee Y.-H."/>
            <person name="Lespinet O."/>
            <person name="Schwartz D.C."/>
            <person name="Thon M.R."/>
            <person name="O'Connell R.J."/>
        </authorList>
    </citation>
    <scope>NUCLEOTIDE SEQUENCE [LARGE SCALE GENOMIC DNA]</scope>
    <source>
        <strain evidence="5">IMI 349063</strain>
    </source>
</reference>
<dbReference type="SUPFAM" id="SSF55811">
    <property type="entry name" value="Nudix"/>
    <property type="match status" value="1"/>
</dbReference>
<dbReference type="PROSITE" id="PS51462">
    <property type="entry name" value="NUDIX"/>
    <property type="match status" value="1"/>
</dbReference>
<organism evidence="4 5">
    <name type="scientific">Colletotrichum higginsianum (strain IMI 349063)</name>
    <name type="common">Crucifer anthracnose fungus</name>
    <dbReference type="NCBI Taxonomy" id="759273"/>
    <lineage>
        <taxon>Eukaryota</taxon>
        <taxon>Fungi</taxon>
        <taxon>Dikarya</taxon>
        <taxon>Ascomycota</taxon>
        <taxon>Pezizomycotina</taxon>
        <taxon>Sordariomycetes</taxon>
        <taxon>Hypocreomycetidae</taxon>
        <taxon>Glomerellales</taxon>
        <taxon>Glomerellaceae</taxon>
        <taxon>Colletotrichum</taxon>
        <taxon>Colletotrichum destructivum species complex</taxon>
    </lineage>
</organism>
<feature type="region of interest" description="Disordered" evidence="1">
    <location>
        <begin position="23"/>
        <end position="44"/>
    </location>
</feature>
<accession>A0A1B7XUC6</accession>
<gene>
    <name evidence="4" type="ORF">CH63R_12509</name>
</gene>
<feature type="chain" id="PRO_5008601091" evidence="2">
    <location>
        <begin position="21"/>
        <end position="173"/>
    </location>
</feature>
<dbReference type="CDD" id="cd02883">
    <property type="entry name" value="NUDIX_Hydrolase"/>
    <property type="match status" value="1"/>
</dbReference>
<evidence type="ECO:0000259" key="3">
    <source>
        <dbReference type="PROSITE" id="PS51462"/>
    </source>
</evidence>
<feature type="domain" description="Nudix hydrolase" evidence="3">
    <location>
        <begin position="46"/>
        <end position="173"/>
    </location>
</feature>
<protein>
    <submittedName>
        <fullName evidence="4">Nudix domain-containing protein</fullName>
    </submittedName>
</protein>
<keyword evidence="2" id="KW-0732">Signal</keyword>
<dbReference type="InterPro" id="IPR015797">
    <property type="entry name" value="NUDIX_hydrolase-like_dom_sf"/>
</dbReference>
<keyword evidence="5" id="KW-1185">Reference proteome</keyword>
<dbReference type="RefSeq" id="XP_018151900.1">
    <property type="nucleotide sequence ID" value="XM_018307483.1"/>
</dbReference>
<evidence type="ECO:0000313" key="4">
    <source>
        <dbReference type="EMBL" id="OBR03382.1"/>
    </source>
</evidence>
<proteinExistence type="predicted"/>